<dbReference type="InterPro" id="IPR025476">
    <property type="entry name" value="Helitron_helicase-like"/>
</dbReference>
<evidence type="ECO:0000259" key="4">
    <source>
        <dbReference type="Pfam" id="PF21530"/>
    </source>
</evidence>
<evidence type="ECO:0000259" key="3">
    <source>
        <dbReference type="Pfam" id="PF14214"/>
    </source>
</evidence>
<comment type="catalytic activity">
    <reaction evidence="1">
        <text>ATP + H2O = ADP + phosphate + H(+)</text>
        <dbReference type="Rhea" id="RHEA:13065"/>
        <dbReference type="ChEBI" id="CHEBI:15377"/>
        <dbReference type="ChEBI" id="CHEBI:15378"/>
        <dbReference type="ChEBI" id="CHEBI:30616"/>
        <dbReference type="ChEBI" id="CHEBI:43474"/>
        <dbReference type="ChEBI" id="CHEBI:456216"/>
        <dbReference type="EC" id="5.6.2.3"/>
    </reaction>
</comment>
<dbReference type="PANTHER" id="PTHR10492:SF72">
    <property type="entry name" value="ATP-DEPENDENT DNA HELICASE"/>
    <property type="match status" value="1"/>
</dbReference>
<dbReference type="Pfam" id="PF21530">
    <property type="entry name" value="Pif1_2B_dom"/>
    <property type="match status" value="1"/>
</dbReference>
<keyword evidence="1" id="KW-0547">Nucleotide-binding</keyword>
<reference evidence="5" key="2">
    <citation type="submission" date="2020-10" db="EMBL/GenBank/DDBJ databases">
        <authorList>
            <person name="Scholz U."/>
            <person name="Mascher M."/>
            <person name="Fiebig A."/>
        </authorList>
    </citation>
    <scope>NUCLEOTIDE SEQUENCE [LARGE SCALE GENOMIC DNA]</scope>
    <source>
        <strain evidence="5">cv. Morex</strain>
    </source>
</reference>
<keyword evidence="1" id="KW-0347">Helicase</keyword>
<keyword evidence="6" id="KW-1185">Reference proteome</keyword>
<dbReference type="GO" id="GO:0006281">
    <property type="term" value="P:DNA repair"/>
    <property type="evidence" value="ECO:0007669"/>
    <property type="project" value="UniProtKB-KW"/>
</dbReference>
<dbReference type="Proteomes" id="UP000011116">
    <property type="component" value="Chromosome 2H"/>
</dbReference>
<evidence type="ECO:0000256" key="1">
    <source>
        <dbReference type="RuleBase" id="RU363044"/>
    </source>
</evidence>
<dbReference type="AlphaFoldDB" id="A0A8I6WRE2"/>
<name>A0A8I6WRE2_HORVV</name>
<dbReference type="Pfam" id="PF05970">
    <property type="entry name" value="PIF1"/>
    <property type="match status" value="1"/>
</dbReference>
<dbReference type="GO" id="GO:0043139">
    <property type="term" value="F:5'-3' DNA helicase activity"/>
    <property type="evidence" value="ECO:0007669"/>
    <property type="project" value="UniProtKB-EC"/>
</dbReference>
<dbReference type="GO" id="GO:0005524">
    <property type="term" value="F:ATP binding"/>
    <property type="evidence" value="ECO:0007669"/>
    <property type="project" value="UniProtKB-KW"/>
</dbReference>
<evidence type="ECO:0000313" key="5">
    <source>
        <dbReference type="EnsemblPlants" id="HORVU.MOREX.r3.2HG0112460.1"/>
    </source>
</evidence>
<dbReference type="GO" id="GO:0000723">
    <property type="term" value="P:telomere maintenance"/>
    <property type="evidence" value="ECO:0007669"/>
    <property type="project" value="InterPro"/>
</dbReference>
<dbReference type="FunFam" id="3.40.50.300:FF:002884">
    <property type="entry name" value="ATP-dependent DNA helicase"/>
    <property type="match status" value="1"/>
</dbReference>
<reference evidence="5" key="3">
    <citation type="submission" date="2022-01" db="UniProtKB">
        <authorList>
            <consortium name="EnsemblPlants"/>
        </authorList>
    </citation>
    <scope>IDENTIFICATION</scope>
    <source>
        <strain evidence="5">subsp. vulgare</strain>
    </source>
</reference>
<dbReference type="CDD" id="cd18809">
    <property type="entry name" value="SF1_C_RecD"/>
    <property type="match status" value="1"/>
</dbReference>
<dbReference type="GO" id="GO:0016787">
    <property type="term" value="F:hydrolase activity"/>
    <property type="evidence" value="ECO:0007669"/>
    <property type="project" value="UniProtKB-KW"/>
</dbReference>
<keyword evidence="1" id="KW-0233">DNA recombination</keyword>
<feature type="domain" description="DNA helicase Pif1-like DEAD-box helicase" evidence="2">
    <location>
        <begin position="540"/>
        <end position="744"/>
    </location>
</feature>
<reference evidence="6" key="1">
    <citation type="journal article" date="2012" name="Nature">
        <title>A physical, genetic and functional sequence assembly of the barley genome.</title>
        <authorList>
            <consortium name="The International Barley Genome Sequencing Consortium"/>
            <person name="Mayer K.F."/>
            <person name="Waugh R."/>
            <person name="Brown J.W."/>
            <person name="Schulman A."/>
            <person name="Langridge P."/>
            <person name="Platzer M."/>
            <person name="Fincher G.B."/>
            <person name="Muehlbauer G.J."/>
            <person name="Sato K."/>
            <person name="Close T.J."/>
            <person name="Wise R.P."/>
            <person name="Stein N."/>
        </authorList>
    </citation>
    <scope>NUCLEOTIDE SEQUENCE [LARGE SCALE GENOMIC DNA]</scope>
    <source>
        <strain evidence="6">cv. Morex</strain>
    </source>
</reference>
<keyword evidence="1" id="KW-0378">Hydrolase</keyword>
<dbReference type="EnsemblPlants" id="HORVU.MOREX.r3.2HG0112460.1">
    <property type="protein sequence ID" value="HORVU.MOREX.r3.2HG0112460.1"/>
    <property type="gene ID" value="HORVU.MOREX.r3.2HG0112460"/>
</dbReference>
<feature type="domain" description="Helitron helicase-like" evidence="3">
    <location>
        <begin position="1"/>
        <end position="95"/>
    </location>
</feature>
<keyword evidence="1" id="KW-0227">DNA damage</keyword>
<evidence type="ECO:0000259" key="2">
    <source>
        <dbReference type="Pfam" id="PF05970"/>
    </source>
</evidence>
<dbReference type="GO" id="GO:0006310">
    <property type="term" value="P:DNA recombination"/>
    <property type="evidence" value="ECO:0007669"/>
    <property type="project" value="UniProtKB-KW"/>
</dbReference>
<feature type="domain" description="DNA helicase Pif1-like 2B" evidence="4">
    <location>
        <begin position="837"/>
        <end position="881"/>
    </location>
</feature>
<dbReference type="SUPFAM" id="SSF52540">
    <property type="entry name" value="P-loop containing nucleoside triphosphate hydrolases"/>
    <property type="match status" value="2"/>
</dbReference>
<dbReference type="Gene3D" id="3.40.50.300">
    <property type="entry name" value="P-loop containing nucleotide triphosphate hydrolases"/>
    <property type="match status" value="1"/>
</dbReference>
<dbReference type="EC" id="5.6.2.3" evidence="1"/>
<keyword evidence="1" id="KW-0234">DNA repair</keyword>
<dbReference type="PANTHER" id="PTHR10492">
    <property type="match status" value="1"/>
</dbReference>
<comment type="cofactor">
    <cofactor evidence="1">
        <name>Mg(2+)</name>
        <dbReference type="ChEBI" id="CHEBI:18420"/>
    </cofactor>
</comment>
<sequence>MQRRFLDAMAIVQRSGKPDYFITMTCNPYWQEITEELLPGQMPQDRPDLVARVYSAKQRDMMDLLTKGKHFGEVAAYVHVTEFQKRGLPHDHVLLIMKAKSKLSTPDDYDRVICAEIPDKQKHPILHDLVVKHMLHGPCGELKKSCPCMVDGQCRFHCPREFCDATQQGKDSYPIYRRRDDGQRIRIRVADLDNRWVVPYNPSLLMRYNCHINVEACSSIKAVKYLFKYIYKGHDRTSFACEQDIINNGGIINEIRQYRDARYVSPPEAIFRIFRFKLFGVSPAVLQLQLHLPNMHTVAFKACENLEDVVARPSSSKTMLTEYFEMNRKFPVARNLLYREFPEHYRWIAGKKKWQTRKTKRLQIGRLVYAHPAEGERYYLRVLLSHVRGPTSFDALKTVNGNPSSSFREACEHLGLIEHDRTIDDCMMEAATFQMPSALRWLFATILVFCEVTDICKLWDKHLASMSEEYRRNQSNDAALEQMVLRDIRDMLQSMGKDIAGYELPELLDTDGCDDGEYKEVTEEREINVDKEHLDLFSTLNNEQLAGYTDIMDHVMTQESQIFFVDGPGGTGKTYLYKALLAKVRSMGQIAIATATSGIAASIMPGGRTAHSRFKIPIKLTNNTMCSFTKQSGTAELLKQASMIIWDEVAMTKRQAVETLDRSLQDIMGCRLSFGGKVVVFGGDFRQVLPVVTRGTRAQITYATLLRSYPWEKIRKIRLTRNMRAQADPWFSEYLLRIGNGTEETIGDDYVRLPNDIVIAYTEDETAMNKLIEDIFPSLHANAKSREYMSTRAILSTKNDHVDALNEKMISRFPGEEKIYHSFDSIEDDKQNNYMIDFLNSITPNGLPPHVLRLKVNCPVILLRNLDPYNGLCNGTRLMIRAFQDNAIDAEIVGGQHAGKRVFIPRIPMSPSEDISLPFKLKRKQFPIRLSFAMTINKAQGQTIPNVGIYLPEPVFSHGQLYVALSRGVSRETTRILAKPNKEVDKSGKSTKNIVYRDVLRDEGG</sequence>
<evidence type="ECO:0000313" key="6">
    <source>
        <dbReference type="Proteomes" id="UP000011116"/>
    </source>
</evidence>
<keyword evidence="1" id="KW-0067">ATP-binding</keyword>
<organism evidence="5 6">
    <name type="scientific">Hordeum vulgare subsp. vulgare</name>
    <name type="common">Domesticated barley</name>
    <dbReference type="NCBI Taxonomy" id="112509"/>
    <lineage>
        <taxon>Eukaryota</taxon>
        <taxon>Viridiplantae</taxon>
        <taxon>Streptophyta</taxon>
        <taxon>Embryophyta</taxon>
        <taxon>Tracheophyta</taxon>
        <taxon>Spermatophyta</taxon>
        <taxon>Magnoliopsida</taxon>
        <taxon>Liliopsida</taxon>
        <taxon>Poales</taxon>
        <taxon>Poaceae</taxon>
        <taxon>BOP clade</taxon>
        <taxon>Pooideae</taxon>
        <taxon>Triticodae</taxon>
        <taxon>Triticeae</taxon>
        <taxon>Hordeinae</taxon>
        <taxon>Hordeum</taxon>
    </lineage>
</organism>
<dbReference type="InterPro" id="IPR049163">
    <property type="entry name" value="Pif1-like_2B_dom"/>
</dbReference>
<dbReference type="InterPro" id="IPR010285">
    <property type="entry name" value="DNA_helicase_pif1-like_DEAD"/>
</dbReference>
<dbReference type="SMR" id="A0A8I6WRE2"/>
<protein>
    <recommendedName>
        <fullName evidence="1">ATP-dependent DNA helicase</fullName>
        <ecNumber evidence="1">5.6.2.3</ecNumber>
    </recommendedName>
</protein>
<proteinExistence type="inferred from homology"/>
<accession>A0A8I6WRE2</accession>
<dbReference type="InterPro" id="IPR027417">
    <property type="entry name" value="P-loop_NTPase"/>
</dbReference>
<dbReference type="Pfam" id="PF14214">
    <property type="entry name" value="Helitron_like_N"/>
    <property type="match status" value="1"/>
</dbReference>
<dbReference type="Gramene" id="HORVU.MOREX.r3.2HG0112460.1">
    <property type="protein sequence ID" value="HORVU.MOREX.r3.2HG0112460.1"/>
    <property type="gene ID" value="HORVU.MOREX.r3.2HG0112460"/>
</dbReference>
<comment type="similarity">
    <text evidence="1">Belongs to the helicase family.</text>
</comment>